<organism evidence="2 3">
    <name type="scientific">Allacma fusca</name>
    <dbReference type="NCBI Taxonomy" id="39272"/>
    <lineage>
        <taxon>Eukaryota</taxon>
        <taxon>Metazoa</taxon>
        <taxon>Ecdysozoa</taxon>
        <taxon>Arthropoda</taxon>
        <taxon>Hexapoda</taxon>
        <taxon>Collembola</taxon>
        <taxon>Symphypleona</taxon>
        <taxon>Sminthuridae</taxon>
        <taxon>Allacma</taxon>
    </lineage>
</organism>
<keyword evidence="3" id="KW-1185">Reference proteome</keyword>
<reference evidence="2" key="1">
    <citation type="submission" date="2021-06" db="EMBL/GenBank/DDBJ databases">
        <authorList>
            <person name="Hodson N. C."/>
            <person name="Mongue J. A."/>
            <person name="Jaron S. K."/>
        </authorList>
    </citation>
    <scope>NUCLEOTIDE SEQUENCE</scope>
</reference>
<name>A0A8J2KW78_9HEXA</name>
<dbReference type="AlphaFoldDB" id="A0A8J2KW78"/>
<sequence length="175" mass="20057">MFILGRIHQALETLQREYDLQCAEKQWKDPLQIPGVLARILSYLPVSDLQNCRLVSHYWSDESLSFLNKKCATTLISDDVDEDIGFGRYSTEEFISLFDPENPKLPFDKFNFGSSVIPEFKRLMFNDFEEKSDELIGLEQDLDASFSELLRSFGNHITELNLTLHEPLFAAGALG</sequence>
<accession>A0A8J2KW78</accession>
<feature type="non-terminal residue" evidence="2">
    <location>
        <position position="175"/>
    </location>
</feature>
<gene>
    <name evidence="2" type="ORF">AFUS01_LOCUS34723</name>
</gene>
<evidence type="ECO:0000259" key="1">
    <source>
        <dbReference type="Pfam" id="PF12937"/>
    </source>
</evidence>
<dbReference type="CDD" id="cd09917">
    <property type="entry name" value="F-box_SF"/>
    <property type="match status" value="1"/>
</dbReference>
<dbReference type="EMBL" id="CAJVCH010533342">
    <property type="protein sequence ID" value="CAG7824574.1"/>
    <property type="molecule type" value="Genomic_DNA"/>
</dbReference>
<dbReference type="InterPro" id="IPR001810">
    <property type="entry name" value="F-box_dom"/>
</dbReference>
<proteinExistence type="predicted"/>
<protein>
    <recommendedName>
        <fullName evidence="1">F-box domain-containing protein</fullName>
    </recommendedName>
</protein>
<feature type="domain" description="F-box" evidence="1">
    <location>
        <begin position="36"/>
        <end position="61"/>
    </location>
</feature>
<evidence type="ECO:0000313" key="2">
    <source>
        <dbReference type="EMBL" id="CAG7824574.1"/>
    </source>
</evidence>
<dbReference type="Pfam" id="PF12937">
    <property type="entry name" value="F-box-like"/>
    <property type="match status" value="1"/>
</dbReference>
<evidence type="ECO:0000313" key="3">
    <source>
        <dbReference type="Proteomes" id="UP000708208"/>
    </source>
</evidence>
<dbReference type="Proteomes" id="UP000708208">
    <property type="component" value="Unassembled WGS sequence"/>
</dbReference>
<comment type="caution">
    <text evidence="2">The sequence shown here is derived from an EMBL/GenBank/DDBJ whole genome shotgun (WGS) entry which is preliminary data.</text>
</comment>